<dbReference type="PANTHER" id="PTHR12914">
    <property type="entry name" value="PARTNER OF SLD5"/>
    <property type="match status" value="1"/>
</dbReference>
<keyword evidence="4" id="KW-1185">Reference proteome</keyword>
<dbReference type="Proteomes" id="UP000688137">
    <property type="component" value="Unassembled WGS sequence"/>
</dbReference>
<evidence type="ECO:0000313" key="3">
    <source>
        <dbReference type="EMBL" id="CAD8043640.1"/>
    </source>
</evidence>
<dbReference type="InterPro" id="IPR056783">
    <property type="entry name" value="PSF1_C"/>
</dbReference>
<dbReference type="InterPro" id="IPR005339">
    <property type="entry name" value="GINS_Psf1"/>
</dbReference>
<organism evidence="3 4">
    <name type="scientific">Paramecium primaurelia</name>
    <dbReference type="NCBI Taxonomy" id="5886"/>
    <lineage>
        <taxon>Eukaryota</taxon>
        <taxon>Sar</taxon>
        <taxon>Alveolata</taxon>
        <taxon>Ciliophora</taxon>
        <taxon>Intramacronucleata</taxon>
        <taxon>Oligohymenophorea</taxon>
        <taxon>Peniculida</taxon>
        <taxon>Parameciidae</taxon>
        <taxon>Paramecium</taxon>
    </lineage>
</organism>
<dbReference type="Pfam" id="PF05916">
    <property type="entry name" value="Sld5"/>
    <property type="match status" value="1"/>
</dbReference>
<evidence type="ECO:0000259" key="2">
    <source>
        <dbReference type="Pfam" id="PF24997"/>
    </source>
</evidence>
<comment type="caution">
    <text evidence="3">The sequence shown here is derived from an EMBL/GenBank/DDBJ whole genome shotgun (WGS) entry which is preliminary data.</text>
</comment>
<protein>
    <recommendedName>
        <fullName evidence="5">DNA replication complex GINS protein SLD5</fullName>
    </recommendedName>
</protein>
<dbReference type="EMBL" id="CAJJDM010000002">
    <property type="protein sequence ID" value="CAD8043640.1"/>
    <property type="molecule type" value="Genomic_DNA"/>
</dbReference>
<proteinExistence type="predicted"/>
<dbReference type="CDD" id="cd11710">
    <property type="entry name" value="GINS_A_psf1"/>
    <property type="match status" value="1"/>
</dbReference>
<dbReference type="GO" id="GO:0000811">
    <property type="term" value="C:GINS complex"/>
    <property type="evidence" value="ECO:0007669"/>
    <property type="project" value="InterPro"/>
</dbReference>
<dbReference type="GO" id="GO:1902983">
    <property type="term" value="P:DNA strand elongation involved in mitotic DNA replication"/>
    <property type="evidence" value="ECO:0007669"/>
    <property type="project" value="TreeGrafter"/>
</dbReference>
<evidence type="ECO:0000313" key="4">
    <source>
        <dbReference type="Proteomes" id="UP000688137"/>
    </source>
</evidence>
<dbReference type="PANTHER" id="PTHR12914:SF2">
    <property type="entry name" value="DNA REPLICATION COMPLEX GINS PROTEIN PSF1"/>
    <property type="match status" value="1"/>
</dbReference>
<accession>A0A8S1JSP7</accession>
<evidence type="ECO:0000259" key="1">
    <source>
        <dbReference type="Pfam" id="PF05916"/>
    </source>
</evidence>
<reference evidence="3" key="1">
    <citation type="submission" date="2021-01" db="EMBL/GenBank/DDBJ databases">
        <authorList>
            <consortium name="Genoscope - CEA"/>
            <person name="William W."/>
        </authorList>
    </citation>
    <scope>NUCLEOTIDE SEQUENCE</scope>
</reference>
<dbReference type="InterPro" id="IPR021151">
    <property type="entry name" value="GINS_A"/>
</dbReference>
<dbReference type="AlphaFoldDB" id="A0A8S1JSP7"/>
<feature type="domain" description="GINS subunit" evidence="1">
    <location>
        <begin position="58"/>
        <end position="127"/>
    </location>
</feature>
<sequence>MDIKNRNRLLLDLKTSLFLPPFNEELYSTCTTDHQKSIREIQEIYKLRNDPELADKIKPIISLKIKDVERTKRVQLAYLMHRINKIQSQYFIDSGQLSNDHLDQLSKNEKDYYKFFDQLVKRYENDIETKVSQNIIPPSEVFIEVRVIKQIGNIITQDGDELDLEEGTQQLVKKSDVIKFLQEGSLVQI</sequence>
<feature type="domain" description="DNA replication complex GINS protein PSF1 C-terminal" evidence="2">
    <location>
        <begin position="140"/>
        <end position="187"/>
    </location>
</feature>
<dbReference type="OMA" id="MFCEKAT"/>
<name>A0A8S1JSP7_PARPR</name>
<dbReference type="Pfam" id="PF24997">
    <property type="entry name" value="PSF1_C"/>
    <property type="match status" value="1"/>
</dbReference>
<dbReference type="CDD" id="cd21696">
    <property type="entry name" value="GINS_B_Psf1"/>
    <property type="match status" value="1"/>
</dbReference>
<evidence type="ECO:0008006" key="5">
    <source>
        <dbReference type="Google" id="ProtNLM"/>
    </source>
</evidence>
<gene>
    <name evidence="3" type="ORF">PPRIM_AZ9-3.1.T0050294</name>
</gene>